<feature type="domain" description="Gamma-glutamylcyclotransferase AIG2-like" evidence="1">
    <location>
        <begin position="3"/>
        <end position="125"/>
    </location>
</feature>
<dbReference type="EMBL" id="FOFB01000004">
    <property type="protein sequence ID" value="SEP98395.1"/>
    <property type="molecule type" value="Genomic_DNA"/>
</dbReference>
<dbReference type="Pfam" id="PF06094">
    <property type="entry name" value="GGACT"/>
    <property type="match status" value="1"/>
</dbReference>
<dbReference type="InterPro" id="IPR036568">
    <property type="entry name" value="GGCT-like_sf"/>
</dbReference>
<evidence type="ECO:0000259" key="1">
    <source>
        <dbReference type="Pfam" id="PF06094"/>
    </source>
</evidence>
<dbReference type="GO" id="GO:0016740">
    <property type="term" value="F:transferase activity"/>
    <property type="evidence" value="ECO:0007669"/>
    <property type="project" value="UniProtKB-KW"/>
</dbReference>
<accession>A0A1H9CAW7</accession>
<reference evidence="3" key="1">
    <citation type="submission" date="2016-10" db="EMBL/GenBank/DDBJ databases">
        <authorList>
            <person name="Varghese N."/>
            <person name="Submissions S."/>
        </authorList>
    </citation>
    <scope>NUCLEOTIDE SEQUENCE [LARGE SCALE GENOMIC DNA]</scope>
    <source>
        <strain evidence="3">DSM 24740</strain>
    </source>
</reference>
<proteinExistence type="predicted"/>
<dbReference type="InParanoid" id="A0A1H9CAW7"/>
<dbReference type="Gene3D" id="3.10.490.10">
    <property type="entry name" value="Gamma-glutamyl cyclotransferase-like"/>
    <property type="match status" value="1"/>
</dbReference>
<dbReference type="OrthoDB" id="482277at2"/>
<keyword evidence="2" id="KW-0808">Transferase</keyword>
<dbReference type="AlphaFoldDB" id="A0A1H9CAW7"/>
<dbReference type="InterPro" id="IPR009288">
    <property type="entry name" value="AIG2-like_dom"/>
</dbReference>
<dbReference type="STRING" id="478744.SAMN05444359_104132"/>
<dbReference type="InterPro" id="IPR013024">
    <property type="entry name" value="GGCT-like"/>
</dbReference>
<sequence length="141" mass="15608">MYLFVYGTLMSNIPSSMSKFLRRRGTLIGKGTVVGTLYDLGQYPGFVAGGEGKVKGELYRLEEARAEQTMEMLDAYESVTGAPEDEYRKIELKVTVGDGGTFTAVTYEFTKSVVDKKTIPLGNYSAFYPTNTEHQRFVNGG</sequence>
<evidence type="ECO:0000313" key="2">
    <source>
        <dbReference type="EMBL" id="SEP98395.1"/>
    </source>
</evidence>
<evidence type="ECO:0000313" key="3">
    <source>
        <dbReference type="Proteomes" id="UP000199021"/>
    </source>
</evidence>
<organism evidence="2 3">
    <name type="scientific">Neolewinella agarilytica</name>
    <dbReference type="NCBI Taxonomy" id="478744"/>
    <lineage>
        <taxon>Bacteria</taxon>
        <taxon>Pseudomonadati</taxon>
        <taxon>Bacteroidota</taxon>
        <taxon>Saprospiria</taxon>
        <taxon>Saprospirales</taxon>
        <taxon>Lewinellaceae</taxon>
        <taxon>Neolewinella</taxon>
    </lineage>
</organism>
<keyword evidence="3" id="KW-1185">Reference proteome</keyword>
<dbReference type="CDD" id="cd06661">
    <property type="entry name" value="GGCT_like"/>
    <property type="match status" value="1"/>
</dbReference>
<name>A0A1H9CAW7_9BACT</name>
<gene>
    <name evidence="2" type="ORF">SAMN05444359_104132</name>
</gene>
<dbReference type="Proteomes" id="UP000199021">
    <property type="component" value="Unassembled WGS sequence"/>
</dbReference>
<dbReference type="RefSeq" id="WP_090166013.1">
    <property type="nucleotide sequence ID" value="NZ_FOFB01000004.1"/>
</dbReference>
<protein>
    <submittedName>
        <fullName evidence="2">Uncharacterized conserved protein YtfP, gamma-glutamylcyclotransferase (GGCT)/AIG2-like family</fullName>
    </submittedName>
</protein>
<dbReference type="SUPFAM" id="SSF110857">
    <property type="entry name" value="Gamma-glutamyl cyclotransferase-like"/>
    <property type="match status" value="1"/>
</dbReference>